<dbReference type="PANTHER" id="PTHR40400:SF1">
    <property type="entry name" value="SLR1512 PROTEIN"/>
    <property type="match status" value="1"/>
</dbReference>
<sequence length="371" mass="40084">MFEEFIYNFTNNLFKPILLFFYLGFLIPLLKVPLEFPPALYKGLTIYLLIAIGWHGGEELADLSSKDLMLASGFMLIGFITNLLIGLIAYFILRTATNMRQIDAATVSGYYGSDSAGTFVTCVGVLATANIAYAAYMPVLLAVMEIPGCLVALYLVSRIRNSGKMDEAGNMPGEPGYNRSSRVLLEPQFSGSQSIFNKKILHEIFLNPGLYLLFGGIAIGYVSRLQGVEVTQAADRFFVVLFQGVLCLFLLEMGMTASSRLKDLQMGGKGFVAFGVIAPNIFAIVGIIVAHGYSMVVGYSFEIGTYVLFAVLCGAASYIAVPAVQRIAIPEASPTLPLAASLGLTFTYNVTIGIPVYILLTTVLISALPAQ</sequence>
<organism evidence="2 3">
    <name type="scientific">Nitrosomonas halophila</name>
    <dbReference type="NCBI Taxonomy" id="44576"/>
    <lineage>
        <taxon>Bacteria</taxon>
        <taxon>Pseudomonadati</taxon>
        <taxon>Pseudomonadota</taxon>
        <taxon>Betaproteobacteria</taxon>
        <taxon>Nitrosomonadales</taxon>
        <taxon>Nitrosomonadaceae</taxon>
        <taxon>Nitrosomonas</taxon>
    </lineage>
</organism>
<dbReference type="AlphaFoldDB" id="A0A1H3Q8A7"/>
<protein>
    <recommendedName>
        <fullName evidence="4">Sodium-dependent bicarbonate transport family permease</fullName>
    </recommendedName>
</protein>
<keyword evidence="1" id="KW-0472">Membrane</keyword>
<proteinExistence type="predicted"/>
<feature type="transmembrane region" description="Helical" evidence="1">
    <location>
        <begin position="303"/>
        <end position="324"/>
    </location>
</feature>
<reference evidence="2 3" key="1">
    <citation type="submission" date="2016-10" db="EMBL/GenBank/DDBJ databases">
        <authorList>
            <person name="de Groot N.N."/>
        </authorList>
    </citation>
    <scope>NUCLEOTIDE SEQUENCE [LARGE SCALE GENOMIC DNA]</scope>
    <source>
        <strain evidence="2 3">Nm1</strain>
    </source>
</reference>
<feature type="transmembrane region" description="Helical" evidence="1">
    <location>
        <begin position="133"/>
        <end position="156"/>
    </location>
</feature>
<dbReference type="InterPro" id="IPR010293">
    <property type="entry name" value="Sbt_1"/>
</dbReference>
<feature type="transmembrane region" description="Helical" evidence="1">
    <location>
        <begin position="13"/>
        <end position="32"/>
    </location>
</feature>
<evidence type="ECO:0000313" key="3">
    <source>
        <dbReference type="Proteomes" id="UP000198640"/>
    </source>
</evidence>
<dbReference type="STRING" id="44576.SAMN05421881_11382"/>
<feature type="transmembrane region" description="Helical" evidence="1">
    <location>
        <begin position="39"/>
        <end position="56"/>
    </location>
</feature>
<feature type="transmembrane region" description="Helical" evidence="1">
    <location>
        <begin position="234"/>
        <end position="251"/>
    </location>
</feature>
<evidence type="ECO:0000256" key="1">
    <source>
        <dbReference type="SAM" id="Phobius"/>
    </source>
</evidence>
<evidence type="ECO:0008006" key="4">
    <source>
        <dbReference type="Google" id="ProtNLM"/>
    </source>
</evidence>
<feature type="transmembrane region" description="Helical" evidence="1">
    <location>
        <begin position="105"/>
        <end position="127"/>
    </location>
</feature>
<dbReference type="EMBL" id="FNOY01000138">
    <property type="protein sequence ID" value="SDZ09500.1"/>
    <property type="molecule type" value="Genomic_DNA"/>
</dbReference>
<accession>A0A1H3Q8A7</accession>
<dbReference type="OrthoDB" id="345121at2"/>
<gene>
    <name evidence="2" type="ORF">SAMN05421881_11382</name>
</gene>
<dbReference type="Pfam" id="PF05982">
    <property type="entry name" value="Sbt_1"/>
    <property type="match status" value="1"/>
</dbReference>
<feature type="transmembrane region" description="Helical" evidence="1">
    <location>
        <begin position="204"/>
        <end position="222"/>
    </location>
</feature>
<keyword evidence="3" id="KW-1185">Reference proteome</keyword>
<dbReference type="Proteomes" id="UP000198640">
    <property type="component" value="Unassembled WGS sequence"/>
</dbReference>
<dbReference type="RefSeq" id="WP_090415951.1">
    <property type="nucleotide sequence ID" value="NZ_FNOY01000138.1"/>
</dbReference>
<feature type="transmembrane region" description="Helical" evidence="1">
    <location>
        <begin position="271"/>
        <end position="291"/>
    </location>
</feature>
<feature type="transmembrane region" description="Helical" evidence="1">
    <location>
        <begin position="336"/>
        <end position="360"/>
    </location>
</feature>
<name>A0A1H3Q8A7_9PROT</name>
<evidence type="ECO:0000313" key="2">
    <source>
        <dbReference type="EMBL" id="SDZ09500.1"/>
    </source>
</evidence>
<keyword evidence="1" id="KW-1133">Transmembrane helix</keyword>
<keyword evidence="1" id="KW-0812">Transmembrane</keyword>
<feature type="transmembrane region" description="Helical" evidence="1">
    <location>
        <begin position="68"/>
        <end position="93"/>
    </location>
</feature>
<dbReference type="PANTHER" id="PTHR40400">
    <property type="entry name" value="SLR1512 PROTEIN"/>
    <property type="match status" value="1"/>
</dbReference>